<evidence type="ECO:0000256" key="2">
    <source>
        <dbReference type="SAM" id="Phobius"/>
    </source>
</evidence>
<gene>
    <name evidence="3" type="ORF">SOIL9_20620</name>
</gene>
<proteinExistence type="predicted"/>
<evidence type="ECO:0000313" key="4">
    <source>
        <dbReference type="Proteomes" id="UP000464178"/>
    </source>
</evidence>
<sequence>MGLPKIKCPECNAGLKSAAGFTVGQTVCCPKCETYFTVEEPEDDFEEPRPAEKSKGAAGKKPVRAAAVDSDDDGEYEKPRKKKRRVDEEDDERSYKNSPIRFVILGVLLVVMLVLAYFLYEKKRKESEAAAAPGSPKPVEVTDRQKEFIGPQNFAPQNAPAPQVALNPQNGPKRPAPVPGAGAGATNPFGALIPAAEAQALTRKHTTALLGSWTADLGGGVTEELTYKADGTFSAKQTGSGAKTATGKYRVQTVVGTKVLKLELDTDNTPRTITAVFEDGELLHPSLQPGVTATFRKK</sequence>
<dbReference type="KEGG" id="gms:SOIL9_20620"/>
<reference evidence="3 4" key="1">
    <citation type="submission" date="2019-05" db="EMBL/GenBank/DDBJ databases">
        <authorList>
            <consortium name="Science for Life Laboratories"/>
        </authorList>
    </citation>
    <scope>NUCLEOTIDE SEQUENCE [LARGE SCALE GENOMIC DNA]</scope>
    <source>
        <strain evidence="3">Soil9</strain>
    </source>
</reference>
<keyword evidence="2" id="KW-1133">Transmembrane helix</keyword>
<feature type="transmembrane region" description="Helical" evidence="2">
    <location>
        <begin position="100"/>
        <end position="120"/>
    </location>
</feature>
<feature type="region of interest" description="Disordered" evidence="1">
    <location>
        <begin position="40"/>
        <end position="93"/>
    </location>
</feature>
<keyword evidence="2" id="KW-0472">Membrane</keyword>
<protein>
    <submittedName>
        <fullName evidence="3">Uncharacterized protein</fullName>
    </submittedName>
</protein>
<name>A0A6P2D815_9BACT</name>
<dbReference type="RefSeq" id="WP_162670044.1">
    <property type="nucleotide sequence ID" value="NZ_LR593886.1"/>
</dbReference>
<dbReference type="AlphaFoldDB" id="A0A6P2D815"/>
<accession>A0A6P2D815</accession>
<organism evidence="3 4">
    <name type="scientific">Gemmata massiliana</name>
    <dbReference type="NCBI Taxonomy" id="1210884"/>
    <lineage>
        <taxon>Bacteria</taxon>
        <taxon>Pseudomonadati</taxon>
        <taxon>Planctomycetota</taxon>
        <taxon>Planctomycetia</taxon>
        <taxon>Gemmatales</taxon>
        <taxon>Gemmataceae</taxon>
        <taxon>Gemmata</taxon>
    </lineage>
</organism>
<feature type="compositionally biased region" description="Low complexity" evidence="1">
    <location>
        <begin position="151"/>
        <end position="173"/>
    </location>
</feature>
<dbReference type="Proteomes" id="UP000464178">
    <property type="component" value="Chromosome"/>
</dbReference>
<keyword evidence="2" id="KW-0812">Transmembrane</keyword>
<evidence type="ECO:0000256" key="1">
    <source>
        <dbReference type="SAM" id="MobiDB-lite"/>
    </source>
</evidence>
<feature type="region of interest" description="Disordered" evidence="1">
    <location>
        <begin position="151"/>
        <end position="183"/>
    </location>
</feature>
<dbReference type="EMBL" id="LR593886">
    <property type="protein sequence ID" value="VTR95652.1"/>
    <property type="molecule type" value="Genomic_DNA"/>
</dbReference>
<evidence type="ECO:0000313" key="3">
    <source>
        <dbReference type="EMBL" id="VTR95652.1"/>
    </source>
</evidence>
<keyword evidence="4" id="KW-1185">Reference proteome</keyword>